<reference evidence="2" key="1">
    <citation type="journal article" date="2017" name="Mycologia">
        <title>Fusarium algeriense, sp. nov., a novel toxigenic crown rot pathogen of durum wheat from Algeria is nested in the Fusarium burgessii species complex.</title>
        <authorList>
            <person name="Laraba I."/>
            <person name="Keddad A."/>
            <person name="Boureghda H."/>
            <person name="Abdallah N."/>
            <person name="Vaughan M.M."/>
            <person name="Proctor R.H."/>
            <person name="Busman M."/>
            <person name="O'Donnell K."/>
        </authorList>
    </citation>
    <scope>NUCLEOTIDE SEQUENCE</scope>
    <source>
        <strain evidence="2">NRRL 25174</strain>
    </source>
</reference>
<organism evidence="2 3">
    <name type="scientific">Fusarium beomiforme</name>
    <dbReference type="NCBI Taxonomy" id="44412"/>
    <lineage>
        <taxon>Eukaryota</taxon>
        <taxon>Fungi</taxon>
        <taxon>Dikarya</taxon>
        <taxon>Ascomycota</taxon>
        <taxon>Pezizomycotina</taxon>
        <taxon>Sordariomycetes</taxon>
        <taxon>Hypocreomycetidae</taxon>
        <taxon>Hypocreales</taxon>
        <taxon>Nectriaceae</taxon>
        <taxon>Fusarium</taxon>
        <taxon>Fusarium burgessii species complex</taxon>
    </lineage>
</organism>
<feature type="region of interest" description="Disordered" evidence="1">
    <location>
        <begin position="229"/>
        <end position="256"/>
    </location>
</feature>
<evidence type="ECO:0000256" key="1">
    <source>
        <dbReference type="SAM" id="MobiDB-lite"/>
    </source>
</evidence>
<gene>
    <name evidence="2" type="ORF">FBEOM_7823</name>
</gene>
<feature type="region of interest" description="Disordered" evidence="1">
    <location>
        <begin position="33"/>
        <end position="69"/>
    </location>
</feature>
<sequence length="380" mass="41685">MPAQRSHNPNKVLLRKGTRRLLLEQLAKRLKPSRTELRKVEKEKRQKSSVQASTSSSAARTPTSSRAKRLTVVAVTPDHLPKTPVPPLAGNITGPEAQDWELVTKAPSDIEKPSVIPLKPEGQTQTQTLYTDDYDTFASHISPYVPSLGLSSEGTSQYPATSFISSILQASDLDFDTNDGYLLPDLNQLSSVIDFYTPSLQSPLGSGYAQDFGIPYDLTWNSNMGTPQRVESSIRQEVQKTLPPPPPSISSSSSAGQHANLAKATYDDGYFTRQVIGFDNTSEFNFISQTSVDILERSSATIRATVVPPGIYRKTQCPNGTSSTLLYPEMGVATVQYHAYDYIEPMGSHRYVLTEPSAMTQTPAGSTSVRFQRYSILVSL</sequence>
<evidence type="ECO:0000313" key="2">
    <source>
        <dbReference type="EMBL" id="KAF4338289.1"/>
    </source>
</evidence>
<reference evidence="2" key="2">
    <citation type="submission" date="2020-02" db="EMBL/GenBank/DDBJ databases">
        <title>Identification and distribution of gene clusters putatively required for synthesis of sphingolipid metabolism inhibitors in phylogenetically diverse species of the filamentous fungus Fusarium.</title>
        <authorList>
            <person name="Kim H.-S."/>
            <person name="Busman M."/>
            <person name="Brown D.W."/>
            <person name="Divon H."/>
            <person name="Uhlig S."/>
            <person name="Proctor R.H."/>
        </authorList>
    </citation>
    <scope>NUCLEOTIDE SEQUENCE</scope>
    <source>
        <strain evidence="2">NRRL 25174</strain>
    </source>
</reference>
<dbReference type="OrthoDB" id="5096893at2759"/>
<feature type="compositionally biased region" description="Basic and acidic residues" evidence="1">
    <location>
        <begin position="33"/>
        <end position="46"/>
    </location>
</feature>
<accession>A0A9P5AGH9</accession>
<name>A0A9P5AGH9_9HYPO</name>
<dbReference type="Proteomes" id="UP000730481">
    <property type="component" value="Unassembled WGS sequence"/>
</dbReference>
<dbReference type="EMBL" id="PVQB02000353">
    <property type="protein sequence ID" value="KAF4338289.1"/>
    <property type="molecule type" value="Genomic_DNA"/>
</dbReference>
<protein>
    <submittedName>
        <fullName evidence="2">Uncharacterized protein</fullName>
    </submittedName>
</protein>
<evidence type="ECO:0000313" key="3">
    <source>
        <dbReference type="Proteomes" id="UP000730481"/>
    </source>
</evidence>
<keyword evidence="3" id="KW-1185">Reference proteome</keyword>
<comment type="caution">
    <text evidence="2">The sequence shown here is derived from an EMBL/GenBank/DDBJ whole genome shotgun (WGS) entry which is preliminary data.</text>
</comment>
<feature type="compositionally biased region" description="Low complexity" evidence="1">
    <location>
        <begin position="48"/>
        <end position="65"/>
    </location>
</feature>
<dbReference type="AlphaFoldDB" id="A0A9P5AGH9"/>
<proteinExistence type="predicted"/>